<dbReference type="GO" id="GO:0009288">
    <property type="term" value="C:bacterial-type flagellum"/>
    <property type="evidence" value="ECO:0007669"/>
    <property type="project" value="InterPro"/>
</dbReference>
<proteinExistence type="predicted"/>
<dbReference type="Gene3D" id="1.10.287.500">
    <property type="entry name" value="Helix hairpin bin"/>
    <property type="match status" value="2"/>
</dbReference>
<dbReference type="SUPFAM" id="SSF75708">
    <property type="entry name" value="Chemotaxis phosphatase CheZ"/>
    <property type="match status" value="1"/>
</dbReference>
<dbReference type="EMBL" id="SNYW01000006">
    <property type="protein sequence ID" value="TDQ84390.1"/>
    <property type="molecule type" value="Genomic_DNA"/>
</dbReference>
<evidence type="ECO:0000313" key="2">
    <source>
        <dbReference type="EMBL" id="TDQ84390.1"/>
    </source>
</evidence>
<dbReference type="OrthoDB" id="7269965at2"/>
<organism evidence="2 3">
    <name type="scientific">Dongia mobilis</name>
    <dbReference type="NCBI Taxonomy" id="578943"/>
    <lineage>
        <taxon>Bacteria</taxon>
        <taxon>Pseudomonadati</taxon>
        <taxon>Pseudomonadota</taxon>
        <taxon>Alphaproteobacteria</taxon>
        <taxon>Rhodospirillales</taxon>
        <taxon>Dongiaceae</taxon>
        <taxon>Dongia</taxon>
    </lineage>
</organism>
<comment type="caution">
    <text evidence="2">The sequence shown here is derived from an EMBL/GenBank/DDBJ whole genome shotgun (WGS) entry which is preliminary data.</text>
</comment>
<feature type="compositionally biased region" description="Basic and acidic residues" evidence="1">
    <location>
        <begin position="176"/>
        <end position="193"/>
    </location>
</feature>
<evidence type="ECO:0000313" key="3">
    <source>
        <dbReference type="Proteomes" id="UP000295783"/>
    </source>
</evidence>
<feature type="region of interest" description="Disordered" evidence="1">
    <location>
        <begin position="176"/>
        <end position="208"/>
    </location>
</feature>
<dbReference type="AlphaFoldDB" id="A0A4R6WW20"/>
<dbReference type="GO" id="GO:0003824">
    <property type="term" value="F:catalytic activity"/>
    <property type="evidence" value="ECO:0007669"/>
    <property type="project" value="InterPro"/>
</dbReference>
<accession>A0A4R6WW20</accession>
<dbReference type="RefSeq" id="WP_133612416.1">
    <property type="nucleotide sequence ID" value="NZ_SNYW01000006.1"/>
</dbReference>
<keyword evidence="3" id="KW-1185">Reference proteome</keyword>
<name>A0A4R6WW20_9PROT</name>
<dbReference type="InterPro" id="IPR007439">
    <property type="entry name" value="Chemotax_Pase_CheZ"/>
</dbReference>
<sequence length="220" mass="23770">MTATVPAELIGRLSELQGRMQTVSRAEIAEVVSTLLAEMEGDLSEDNLKLYAELESLSRYILAAKSEIAALRPDEITAQHLPKATDELDAIVGATEEATNSILAAMETLETLAGELPPEQGDKVTEAVTQVYEACNFQDITGQRITKVVRTLKHIEEKVEALVAAFGDEIAKYKATHPEAAEEPEQKPAKPTDADLLNGPQLPDDASKQAEIDALLASFD</sequence>
<gene>
    <name evidence="2" type="ORF">A8950_0941</name>
</gene>
<dbReference type="GO" id="GO:0050920">
    <property type="term" value="P:regulation of chemotaxis"/>
    <property type="evidence" value="ECO:0007669"/>
    <property type="project" value="InterPro"/>
</dbReference>
<protein>
    <submittedName>
        <fullName evidence="2">Chemotaxis protein CheZ</fullName>
    </submittedName>
</protein>
<dbReference type="Pfam" id="PF04344">
    <property type="entry name" value="CheZ"/>
    <property type="match status" value="1"/>
</dbReference>
<evidence type="ECO:0000256" key="1">
    <source>
        <dbReference type="SAM" id="MobiDB-lite"/>
    </source>
</evidence>
<dbReference type="Proteomes" id="UP000295783">
    <property type="component" value="Unassembled WGS sequence"/>
</dbReference>
<reference evidence="2 3" key="1">
    <citation type="submission" date="2019-03" db="EMBL/GenBank/DDBJ databases">
        <title>Genomic Encyclopedia of Type Strains, Phase III (KMG-III): the genomes of soil and plant-associated and newly described type strains.</title>
        <authorList>
            <person name="Whitman W."/>
        </authorList>
    </citation>
    <scope>NUCLEOTIDE SEQUENCE [LARGE SCALE GENOMIC DNA]</scope>
    <source>
        <strain evidence="2 3">CGMCC 1.7660</strain>
    </source>
</reference>